<comment type="caution">
    <text evidence="1">The sequence shown here is derived from an EMBL/GenBank/DDBJ whole genome shotgun (WGS) entry which is preliminary data.</text>
</comment>
<protein>
    <submittedName>
        <fullName evidence="1">Uncharacterized protein</fullName>
    </submittedName>
</protein>
<dbReference type="GeneID" id="80890448"/>
<dbReference type="KEGG" id="amus:LMH87_003289"/>
<dbReference type="RefSeq" id="XP_056048075.1">
    <property type="nucleotide sequence ID" value="XM_056204283.1"/>
</dbReference>
<proteinExistence type="predicted"/>
<dbReference type="AlphaFoldDB" id="A0A9W8UGQ8"/>
<organism evidence="1 2">
    <name type="scientific">Akanthomyces muscarius</name>
    <name type="common">Entomopathogenic fungus</name>
    <name type="synonym">Lecanicillium muscarium</name>
    <dbReference type="NCBI Taxonomy" id="2231603"/>
    <lineage>
        <taxon>Eukaryota</taxon>
        <taxon>Fungi</taxon>
        <taxon>Dikarya</taxon>
        <taxon>Ascomycota</taxon>
        <taxon>Pezizomycotina</taxon>
        <taxon>Sordariomycetes</taxon>
        <taxon>Hypocreomycetidae</taxon>
        <taxon>Hypocreales</taxon>
        <taxon>Cordycipitaceae</taxon>
        <taxon>Akanthomyces</taxon>
    </lineage>
</organism>
<keyword evidence="2" id="KW-1185">Reference proteome</keyword>
<name>A0A9W8UGQ8_AKAMU</name>
<gene>
    <name evidence="1" type="ORF">LMH87_003289</name>
</gene>
<dbReference type="Proteomes" id="UP001144673">
    <property type="component" value="Chromosome 2"/>
</dbReference>
<evidence type="ECO:0000313" key="1">
    <source>
        <dbReference type="EMBL" id="KAJ4144405.1"/>
    </source>
</evidence>
<evidence type="ECO:0000313" key="2">
    <source>
        <dbReference type="Proteomes" id="UP001144673"/>
    </source>
</evidence>
<sequence>MHGVLAPGLTEWKLPTGCGYREYCWRYGEPGWPLCLPGRQVGQFAVTPSELLHVVAEQAKRKRKEFTNPVAQA</sequence>
<accession>A0A9W8UGQ8</accession>
<reference evidence="1" key="1">
    <citation type="journal article" date="2023" name="Access Microbiol">
        <title>De-novo genome assembly for Akanthomyces muscarius, a biocontrol agent of insect agricultural pests.</title>
        <authorList>
            <person name="Erdos Z."/>
            <person name="Studholme D.J."/>
            <person name="Raymond B."/>
            <person name="Sharma M."/>
        </authorList>
    </citation>
    <scope>NUCLEOTIDE SEQUENCE</scope>
    <source>
        <strain evidence="1">Ve6</strain>
    </source>
</reference>
<dbReference type="EMBL" id="JAJHUN010000011">
    <property type="protein sequence ID" value="KAJ4144405.1"/>
    <property type="molecule type" value="Genomic_DNA"/>
</dbReference>